<reference evidence="4 5" key="1">
    <citation type="submission" date="2020-04" db="EMBL/GenBank/DDBJ databases">
        <title>Thermobifida alba genome sequencing and assembly.</title>
        <authorList>
            <person name="Luzics S."/>
            <person name="Horvath B."/>
            <person name="Nagy I."/>
            <person name="Toth A."/>
            <person name="Nagy I."/>
            <person name="Kukolya J."/>
        </authorList>
    </citation>
    <scope>NUCLEOTIDE SEQUENCE [LARGE SCALE GENOMIC DNA]</scope>
    <source>
        <strain evidence="4 5">DSM 43795</strain>
    </source>
</reference>
<accession>A0ABY4KXI8</accession>
<gene>
    <name evidence="4" type="ORF">FOF52_01195</name>
</gene>
<keyword evidence="4" id="KW-0067">ATP-binding</keyword>
<dbReference type="InterPro" id="IPR050267">
    <property type="entry name" value="Anti-sigma-factor_SerPK"/>
</dbReference>
<dbReference type="CDD" id="cd16936">
    <property type="entry name" value="HATPase_RsbW-like"/>
    <property type="match status" value="1"/>
</dbReference>
<protein>
    <submittedName>
        <fullName evidence="4">ATP-binding protein</fullName>
    </submittedName>
</protein>
<dbReference type="InterPro" id="IPR036890">
    <property type="entry name" value="HATPase_C_sf"/>
</dbReference>
<dbReference type="PANTHER" id="PTHR35526:SF3">
    <property type="entry name" value="ANTI-SIGMA-F FACTOR RSBW"/>
    <property type="match status" value="1"/>
</dbReference>
<evidence type="ECO:0000259" key="3">
    <source>
        <dbReference type="Pfam" id="PF13581"/>
    </source>
</evidence>
<dbReference type="RefSeq" id="WP_248591979.1">
    <property type="nucleotide sequence ID" value="NZ_BAABEB010000010.1"/>
</dbReference>
<evidence type="ECO:0000256" key="1">
    <source>
        <dbReference type="ARBA" id="ARBA00022527"/>
    </source>
</evidence>
<dbReference type="EMBL" id="CP051627">
    <property type="protein sequence ID" value="UPT19750.1"/>
    <property type="molecule type" value="Genomic_DNA"/>
</dbReference>
<evidence type="ECO:0000256" key="2">
    <source>
        <dbReference type="SAM" id="MobiDB-lite"/>
    </source>
</evidence>
<feature type="domain" description="Histidine kinase/HSP90-like ATPase" evidence="3">
    <location>
        <begin position="28"/>
        <end position="150"/>
    </location>
</feature>
<evidence type="ECO:0000313" key="5">
    <source>
        <dbReference type="Proteomes" id="UP000832041"/>
    </source>
</evidence>
<feature type="region of interest" description="Disordered" evidence="2">
    <location>
        <begin position="95"/>
        <end position="117"/>
    </location>
</feature>
<keyword evidence="1" id="KW-0418">Kinase</keyword>
<keyword evidence="5" id="KW-1185">Reference proteome</keyword>
<dbReference type="SUPFAM" id="SSF55874">
    <property type="entry name" value="ATPase domain of HSP90 chaperone/DNA topoisomerase II/histidine kinase"/>
    <property type="match status" value="1"/>
</dbReference>
<dbReference type="Pfam" id="PF13581">
    <property type="entry name" value="HATPase_c_2"/>
    <property type="match status" value="1"/>
</dbReference>
<dbReference type="InterPro" id="IPR003594">
    <property type="entry name" value="HATPase_dom"/>
</dbReference>
<dbReference type="Gene3D" id="3.30.565.10">
    <property type="entry name" value="Histidine kinase-like ATPase, C-terminal domain"/>
    <property type="match status" value="1"/>
</dbReference>
<keyword evidence="1" id="KW-0808">Transferase</keyword>
<keyword evidence="4" id="KW-0547">Nucleotide-binding</keyword>
<dbReference type="PANTHER" id="PTHR35526">
    <property type="entry name" value="ANTI-SIGMA-F FACTOR RSBW-RELATED"/>
    <property type="match status" value="1"/>
</dbReference>
<keyword evidence="1" id="KW-0723">Serine/threonine-protein kinase</keyword>
<dbReference type="GO" id="GO:0005524">
    <property type="term" value="F:ATP binding"/>
    <property type="evidence" value="ECO:0007669"/>
    <property type="project" value="UniProtKB-KW"/>
</dbReference>
<organism evidence="4 5">
    <name type="scientific">Thermobifida alba</name>
    <name type="common">Thermomonospora alba</name>
    <dbReference type="NCBI Taxonomy" id="53522"/>
    <lineage>
        <taxon>Bacteria</taxon>
        <taxon>Bacillati</taxon>
        <taxon>Actinomycetota</taxon>
        <taxon>Actinomycetes</taxon>
        <taxon>Streptosporangiales</taxon>
        <taxon>Nocardiopsidaceae</taxon>
        <taxon>Thermobifida</taxon>
    </lineage>
</organism>
<proteinExistence type="predicted"/>
<name>A0ABY4KXI8_THEAE</name>
<sequence>MTDNTNDTGHPGSGRLCVVSEFWELSGDPALCPDLRHRVRASLAGFPHVVDDAELVAAELFANACRHSRSGQGGKVSVSLSALRTGLVLVTVADQGPRPDPHTGGPRIPQARPPGDPLTVGGRGLRLVAALATDWGHWTTEDGGHSVWAVFEPPLPAFAHLSHRP</sequence>
<evidence type="ECO:0000313" key="4">
    <source>
        <dbReference type="EMBL" id="UPT19750.1"/>
    </source>
</evidence>
<dbReference type="Proteomes" id="UP000832041">
    <property type="component" value="Chromosome"/>
</dbReference>